<comment type="caution">
    <text evidence="2">The sequence shown here is derived from an EMBL/GenBank/DDBJ whole genome shotgun (WGS) entry which is preliminary data.</text>
</comment>
<accession>A0A397ITI1</accession>
<reference evidence="2 3" key="1">
    <citation type="submission" date="2018-08" db="EMBL/GenBank/DDBJ databases">
        <title>Genome and evolution of the arbuscular mycorrhizal fungus Diversispora epigaea (formerly Glomus versiforme) and its bacterial endosymbionts.</title>
        <authorList>
            <person name="Sun X."/>
            <person name="Fei Z."/>
            <person name="Harrison M."/>
        </authorList>
    </citation>
    <scope>NUCLEOTIDE SEQUENCE [LARGE SCALE GENOMIC DNA]</scope>
    <source>
        <strain evidence="2 3">IT104</strain>
    </source>
</reference>
<dbReference type="AlphaFoldDB" id="A0A397ITI1"/>
<dbReference type="EMBL" id="PQFF01000186">
    <property type="protein sequence ID" value="RHZ76414.1"/>
    <property type="molecule type" value="Genomic_DNA"/>
</dbReference>
<keyword evidence="3" id="KW-1185">Reference proteome</keyword>
<gene>
    <name evidence="2" type="ORF">Glove_198g54</name>
</gene>
<keyword evidence="1" id="KW-1133">Transmembrane helix</keyword>
<organism evidence="2 3">
    <name type="scientific">Diversispora epigaea</name>
    <dbReference type="NCBI Taxonomy" id="1348612"/>
    <lineage>
        <taxon>Eukaryota</taxon>
        <taxon>Fungi</taxon>
        <taxon>Fungi incertae sedis</taxon>
        <taxon>Mucoromycota</taxon>
        <taxon>Glomeromycotina</taxon>
        <taxon>Glomeromycetes</taxon>
        <taxon>Diversisporales</taxon>
        <taxon>Diversisporaceae</taxon>
        <taxon>Diversispora</taxon>
    </lineage>
</organism>
<sequence length="159" mass="18374">MISSKLLKAKFIKRKLPEGECQEFQEQSEQSEQKKKNTAMKYSTVTRIIIITLFIVAHVTQAYHIAVWRSFVSICKIYVTDCNGKVIRNDGWEDCNGSPVIIPIWDEAPDLYCVHVYPRTKPKDNRYIPITNNDTCIKLDGDLRSWSMKSIPPDKCFAE</sequence>
<proteinExistence type="predicted"/>
<keyword evidence="1" id="KW-0472">Membrane</keyword>
<feature type="transmembrane region" description="Helical" evidence="1">
    <location>
        <begin position="44"/>
        <end position="66"/>
    </location>
</feature>
<protein>
    <submittedName>
        <fullName evidence="2">Uncharacterized protein</fullName>
    </submittedName>
</protein>
<dbReference type="OrthoDB" id="2428084at2759"/>
<name>A0A397ITI1_9GLOM</name>
<evidence type="ECO:0000313" key="3">
    <source>
        <dbReference type="Proteomes" id="UP000266861"/>
    </source>
</evidence>
<keyword evidence="1" id="KW-0812">Transmembrane</keyword>
<evidence type="ECO:0000256" key="1">
    <source>
        <dbReference type="SAM" id="Phobius"/>
    </source>
</evidence>
<evidence type="ECO:0000313" key="2">
    <source>
        <dbReference type="EMBL" id="RHZ76414.1"/>
    </source>
</evidence>
<dbReference type="Proteomes" id="UP000266861">
    <property type="component" value="Unassembled WGS sequence"/>
</dbReference>